<proteinExistence type="predicted"/>
<sequence length="46" mass="5174">MNSELKIYPVETVEDIEIAGVLLGEYVAWLEGEELISAQEFQAFQA</sequence>
<evidence type="ECO:0000313" key="1">
    <source>
        <dbReference type="EMBL" id="GAF68319.1"/>
    </source>
</evidence>
<comment type="caution">
    <text evidence="1">The sequence shown here is derived from an EMBL/GenBank/DDBJ whole genome shotgun (WGS) entry which is preliminary data.</text>
</comment>
<gene>
    <name evidence="1" type="ORF">S01H1_16960</name>
</gene>
<name>X0RHH3_9ZZZZ</name>
<accession>X0RHH3</accession>
<reference evidence="1" key="1">
    <citation type="journal article" date="2014" name="Front. Microbiol.">
        <title>High frequency of phylogenetically diverse reductive dehalogenase-homologous genes in deep subseafloor sedimentary metagenomes.</title>
        <authorList>
            <person name="Kawai M."/>
            <person name="Futagami T."/>
            <person name="Toyoda A."/>
            <person name="Takaki Y."/>
            <person name="Nishi S."/>
            <person name="Hori S."/>
            <person name="Arai W."/>
            <person name="Tsubouchi T."/>
            <person name="Morono Y."/>
            <person name="Uchiyama I."/>
            <person name="Ito T."/>
            <person name="Fujiyama A."/>
            <person name="Inagaki F."/>
            <person name="Takami H."/>
        </authorList>
    </citation>
    <scope>NUCLEOTIDE SEQUENCE</scope>
    <source>
        <strain evidence="1">Expedition CK06-06</strain>
    </source>
</reference>
<organism evidence="1">
    <name type="scientific">marine sediment metagenome</name>
    <dbReference type="NCBI Taxonomy" id="412755"/>
    <lineage>
        <taxon>unclassified sequences</taxon>
        <taxon>metagenomes</taxon>
        <taxon>ecological metagenomes</taxon>
    </lineage>
</organism>
<feature type="non-terminal residue" evidence="1">
    <location>
        <position position="46"/>
    </location>
</feature>
<dbReference type="AlphaFoldDB" id="X0RHH3"/>
<dbReference type="EMBL" id="BARS01008957">
    <property type="protein sequence ID" value="GAF68319.1"/>
    <property type="molecule type" value="Genomic_DNA"/>
</dbReference>
<protein>
    <submittedName>
        <fullName evidence="1">Uncharacterized protein</fullName>
    </submittedName>
</protein>